<evidence type="ECO:0000313" key="2">
    <source>
        <dbReference type="Proteomes" id="UP000663873"/>
    </source>
</evidence>
<reference evidence="1" key="1">
    <citation type="submission" date="2021-02" db="EMBL/GenBank/DDBJ databases">
        <authorList>
            <person name="Nowell W R."/>
        </authorList>
    </citation>
    <scope>NUCLEOTIDE SEQUENCE</scope>
</reference>
<name>A0A821Y889_9BILA</name>
<evidence type="ECO:0000313" key="1">
    <source>
        <dbReference type="EMBL" id="CAF4959906.1"/>
    </source>
</evidence>
<gene>
    <name evidence="1" type="ORF">UJA718_LOCUS48189</name>
</gene>
<protein>
    <submittedName>
        <fullName evidence="1">Uncharacterized protein</fullName>
    </submittedName>
</protein>
<dbReference type="Proteomes" id="UP000663873">
    <property type="component" value="Unassembled WGS sequence"/>
</dbReference>
<organism evidence="1 2">
    <name type="scientific">Rotaria socialis</name>
    <dbReference type="NCBI Taxonomy" id="392032"/>
    <lineage>
        <taxon>Eukaryota</taxon>
        <taxon>Metazoa</taxon>
        <taxon>Spiralia</taxon>
        <taxon>Gnathifera</taxon>
        <taxon>Rotifera</taxon>
        <taxon>Eurotatoria</taxon>
        <taxon>Bdelloidea</taxon>
        <taxon>Philodinida</taxon>
        <taxon>Philodinidae</taxon>
        <taxon>Rotaria</taxon>
    </lineage>
</organism>
<comment type="caution">
    <text evidence="1">The sequence shown here is derived from an EMBL/GenBank/DDBJ whole genome shotgun (WGS) entry which is preliminary data.</text>
</comment>
<keyword evidence="2" id="KW-1185">Reference proteome</keyword>
<accession>A0A821Y889</accession>
<dbReference type="EMBL" id="CAJOBP010095152">
    <property type="protein sequence ID" value="CAF4959906.1"/>
    <property type="molecule type" value="Genomic_DNA"/>
</dbReference>
<proteinExistence type="predicted"/>
<feature type="non-terminal residue" evidence="1">
    <location>
        <position position="56"/>
    </location>
</feature>
<dbReference type="AlphaFoldDB" id="A0A821Y889"/>
<sequence length="56" mass="6265">YEVKPLSIYRQLGCGTFYTYKIALPDNQIAEVSFHLGGKRAVPLVGPPHFEITKSN</sequence>